<reference evidence="1 2" key="1">
    <citation type="submission" date="2017-05" db="EMBL/GenBank/DDBJ databases">
        <authorList>
            <person name="Varghese N."/>
            <person name="Submissions S."/>
        </authorList>
    </citation>
    <scope>NUCLEOTIDE SEQUENCE [LARGE SCALE GENOMIC DNA]</scope>
    <source>
        <strain evidence="1 2">DSM 21985</strain>
    </source>
</reference>
<dbReference type="AlphaFoldDB" id="A0A521BJP1"/>
<accession>A0A521BJP1</accession>
<organism evidence="1 2">
    <name type="scientific">Gracilimonas mengyeensis</name>
    <dbReference type="NCBI Taxonomy" id="1302730"/>
    <lineage>
        <taxon>Bacteria</taxon>
        <taxon>Pseudomonadati</taxon>
        <taxon>Balneolota</taxon>
        <taxon>Balneolia</taxon>
        <taxon>Balneolales</taxon>
        <taxon>Balneolaceae</taxon>
        <taxon>Gracilimonas</taxon>
    </lineage>
</organism>
<proteinExistence type="predicted"/>
<sequence length="615" mass="67839">MTQLKRGLIYIILLTIAVGCDIINPKNDTKQVTVTALDAQTNALLDSLTVYIDGEVVARDATQPSIERKKNKTETIKVARSGYITEGKVVTFDHNKQELFLLTRKPPKPVTKTLTPKDGDEILHTAVHTDDVTNKKLGEGQVDLTFPADTTITVRTSLSGYVSAVTEITFSDSSSVEVGLEKDHPDEVALSYNILADDNGPLDGVNFSINGQIISHDASGSEVLPYSKESVVICGQATYYKTSCDTLALTQDQEITLTLARKKVAVHVTPKIIGYDDYVEVWNFSSGFEVDRTAYILQIGDSVWANIGDSVNTSNLPMDIQHSRELELGEGVTSTVTYPVGPENLEATVWVQYFPESGHEHSVNTDNFLNVAEGSIELSSNKDSDITLDLSHVPACSDGVDNDFYNGVDADDLGCVDPKTGIHDPDDDVELMRRKTSTSYGWTEKIFVSGKPGEQETELVSPRKFNPSITIAQSITVELMARVEERQTGEEFAIRFYTGSSRDNLNHVNITDIIPDEGLEGWKVVRFYELNKTWFKYGTYYKIEVVHAAALADTVTNGNDDVVIVEDGSKAYIETQWDYQPERAPEESAKAKMAVADPNVKVKISNLGLDTDIHR</sequence>
<dbReference type="EMBL" id="FXTP01000002">
    <property type="protein sequence ID" value="SMO46880.1"/>
    <property type="molecule type" value="Genomic_DNA"/>
</dbReference>
<evidence type="ECO:0000313" key="2">
    <source>
        <dbReference type="Proteomes" id="UP000317557"/>
    </source>
</evidence>
<evidence type="ECO:0000313" key="1">
    <source>
        <dbReference type="EMBL" id="SMO46880.1"/>
    </source>
</evidence>
<dbReference type="PROSITE" id="PS51257">
    <property type="entry name" value="PROKAR_LIPOPROTEIN"/>
    <property type="match status" value="1"/>
</dbReference>
<dbReference type="Proteomes" id="UP000317557">
    <property type="component" value="Unassembled WGS sequence"/>
</dbReference>
<keyword evidence="2" id="KW-1185">Reference proteome</keyword>
<evidence type="ECO:0008006" key="3">
    <source>
        <dbReference type="Google" id="ProtNLM"/>
    </source>
</evidence>
<dbReference type="RefSeq" id="WP_142453308.1">
    <property type="nucleotide sequence ID" value="NZ_FXTP01000002.1"/>
</dbReference>
<protein>
    <recommendedName>
        <fullName evidence="3">PEGA domain-containing protein</fullName>
    </recommendedName>
</protein>
<gene>
    <name evidence="1" type="ORF">SAMN06265219_102307</name>
</gene>
<name>A0A521BJP1_9BACT</name>